<dbReference type="Gene3D" id="3.30.920.10">
    <property type="entry name" value="Frataxin/CyaY"/>
    <property type="match status" value="1"/>
</dbReference>
<dbReference type="Proteomes" id="UP001516464">
    <property type="component" value="Unassembled WGS sequence"/>
</dbReference>
<dbReference type="NCBIfam" id="TIGR03421">
    <property type="entry name" value="FeS_CyaY"/>
    <property type="match status" value="1"/>
</dbReference>
<dbReference type="PROSITE" id="PS01344">
    <property type="entry name" value="FRATAXIN_1"/>
    <property type="match status" value="1"/>
</dbReference>
<keyword evidence="2" id="KW-0410">Iron transport</keyword>
<keyword evidence="5" id="KW-1185">Reference proteome</keyword>
<accession>A0ABQ7HZP6</accession>
<protein>
    <submittedName>
        <fullName evidence="4">Frataxin like protein, mitochondrial</fullName>
    </submittedName>
</protein>
<evidence type="ECO:0000256" key="2">
    <source>
        <dbReference type="ARBA" id="ARBA00022496"/>
    </source>
</evidence>
<dbReference type="PANTHER" id="PTHR16821:SF2">
    <property type="entry name" value="FRATAXIN, MITOCHONDRIAL"/>
    <property type="match status" value="1"/>
</dbReference>
<evidence type="ECO:0000256" key="3">
    <source>
        <dbReference type="ARBA" id="ARBA00023004"/>
    </source>
</evidence>
<comment type="similarity">
    <text evidence="1">Belongs to the frataxin family.</text>
</comment>
<keyword evidence="2" id="KW-0406">Ion transport</keyword>
<dbReference type="Pfam" id="PF01491">
    <property type="entry name" value="Frataxin_Cyay"/>
    <property type="match status" value="1"/>
</dbReference>
<name>A0ABQ7HZP6_9MICR</name>
<evidence type="ECO:0000313" key="5">
    <source>
        <dbReference type="Proteomes" id="UP001516464"/>
    </source>
</evidence>
<reference evidence="4 5" key="1">
    <citation type="submission" date="2019-01" db="EMBL/GenBank/DDBJ databases">
        <title>Genomes sequencing and comparative genomics of infectious freshwater microsporidia, Cucumispora dikerogammari and Thelohania contejeani.</title>
        <authorList>
            <person name="Cormier A."/>
            <person name="Giraud I."/>
            <person name="Wattier R."/>
            <person name="Teixeira M."/>
            <person name="Grandjean F."/>
            <person name="Rigaud T."/>
            <person name="Cordaux R."/>
        </authorList>
    </citation>
    <scope>NUCLEOTIDE SEQUENCE [LARGE SCALE GENOMIC DNA]</scope>
    <source>
        <strain evidence="4">T1</strain>
        <tissue evidence="4">Spores</tissue>
    </source>
</reference>
<organism evidence="4 5">
    <name type="scientific">Astathelohania contejeani</name>
    <dbReference type="NCBI Taxonomy" id="164912"/>
    <lineage>
        <taxon>Eukaryota</taxon>
        <taxon>Fungi</taxon>
        <taxon>Fungi incertae sedis</taxon>
        <taxon>Microsporidia</taxon>
        <taxon>Astathelohaniidae</taxon>
        <taxon>Astathelohania</taxon>
    </lineage>
</organism>
<dbReference type="PANTHER" id="PTHR16821">
    <property type="entry name" value="FRATAXIN"/>
    <property type="match status" value="1"/>
</dbReference>
<dbReference type="InterPro" id="IPR002908">
    <property type="entry name" value="Frataxin/CyaY"/>
</dbReference>
<gene>
    <name evidence="4" type="ORF">TCON_1190</name>
</gene>
<dbReference type="InterPro" id="IPR020895">
    <property type="entry name" value="Frataxin_CS"/>
</dbReference>
<sequence length="105" mass="12334">MNNLPMKEYNEKSLAIFNKIFEIFDSIPKGDLNYTNDIISYKLDDKNEYVINRQPAAQQIWVSSPISGPKRYYLNKNSWLNTKTNEPLLDFIRKDIKNAIGNNFK</sequence>
<comment type="caution">
    <text evidence="4">The sequence shown here is derived from an EMBL/GenBank/DDBJ whole genome shotgun (WGS) entry which is preliminary data.</text>
</comment>
<dbReference type="PROSITE" id="PS50810">
    <property type="entry name" value="FRATAXIN_2"/>
    <property type="match status" value="1"/>
</dbReference>
<dbReference type="SUPFAM" id="SSF55387">
    <property type="entry name" value="Frataxin/Nqo15-like"/>
    <property type="match status" value="1"/>
</dbReference>
<evidence type="ECO:0000256" key="1">
    <source>
        <dbReference type="ARBA" id="ARBA00008183"/>
    </source>
</evidence>
<evidence type="ECO:0000313" key="4">
    <source>
        <dbReference type="EMBL" id="KAF7683602.1"/>
    </source>
</evidence>
<keyword evidence="3" id="KW-0408">Iron</keyword>
<keyword evidence="2" id="KW-0813">Transport</keyword>
<dbReference type="SMART" id="SM01219">
    <property type="entry name" value="Frataxin_Cyay"/>
    <property type="match status" value="1"/>
</dbReference>
<dbReference type="InterPro" id="IPR036524">
    <property type="entry name" value="Frataxin/CyaY_sf"/>
</dbReference>
<dbReference type="EMBL" id="SBIQ01000069">
    <property type="protein sequence ID" value="KAF7683602.1"/>
    <property type="molecule type" value="Genomic_DNA"/>
</dbReference>
<proteinExistence type="inferred from homology"/>